<keyword evidence="2" id="KW-0808">Transferase</keyword>
<dbReference type="AlphaFoldDB" id="A0A1X7P589"/>
<dbReference type="SUPFAM" id="SSF52540">
    <property type="entry name" value="P-loop containing nucleoside triphosphate hydrolases"/>
    <property type="match status" value="1"/>
</dbReference>
<accession>A0A1X7P589</accession>
<dbReference type="Proteomes" id="UP000193083">
    <property type="component" value="Unassembled WGS sequence"/>
</dbReference>
<proteinExistence type="predicted"/>
<organism evidence="2 3">
    <name type="scientific">Mesorhizobium australicum</name>
    <dbReference type="NCBI Taxonomy" id="536018"/>
    <lineage>
        <taxon>Bacteria</taxon>
        <taxon>Pseudomonadati</taxon>
        <taxon>Pseudomonadota</taxon>
        <taxon>Alphaproteobacteria</taxon>
        <taxon>Hyphomicrobiales</taxon>
        <taxon>Phyllobacteriaceae</taxon>
        <taxon>Mesorhizobium</taxon>
    </lineage>
</organism>
<evidence type="ECO:0000259" key="1">
    <source>
        <dbReference type="Pfam" id="PF09037"/>
    </source>
</evidence>
<keyword evidence="3" id="KW-1185">Reference proteome</keyword>
<dbReference type="InterPro" id="IPR015124">
    <property type="entry name" value="Stf0"/>
</dbReference>
<name>A0A1X7P589_9HYPH</name>
<dbReference type="InterPro" id="IPR027417">
    <property type="entry name" value="P-loop_NTPase"/>
</dbReference>
<reference evidence="2 3" key="1">
    <citation type="submission" date="2017-04" db="EMBL/GenBank/DDBJ databases">
        <authorList>
            <person name="Afonso C.L."/>
            <person name="Miller P.J."/>
            <person name="Scott M.A."/>
            <person name="Spackman E."/>
            <person name="Goraichik I."/>
            <person name="Dimitrov K.M."/>
            <person name="Suarez D.L."/>
            <person name="Swayne D.E."/>
        </authorList>
    </citation>
    <scope>NUCLEOTIDE SEQUENCE [LARGE SCALE GENOMIC DNA]</scope>
    <source>
        <strain evidence="2 3">B5P</strain>
    </source>
</reference>
<dbReference type="Gene3D" id="3.40.50.300">
    <property type="entry name" value="P-loop containing nucleotide triphosphate hydrolases"/>
    <property type="match status" value="1"/>
</dbReference>
<dbReference type="PIRSF" id="PIRSF021497">
    <property type="entry name" value="Sulphotransferase_Stf0"/>
    <property type="match status" value="1"/>
</dbReference>
<gene>
    <name evidence="2" type="ORF">SAMN02982922_3200</name>
</gene>
<dbReference type="RefSeq" id="WP_085465055.1">
    <property type="nucleotide sequence ID" value="NZ_FXBL01000004.1"/>
</dbReference>
<sequence length="251" mass="27755">MYSAYIICATPRTGSTLLCRLLKSTGRAGDPDSFISRFIPEWAEAWGVPPAESLSQEEFARVYLDAAIKAGRGGTDIFGLRLMRENVADLDRFIDLVHPGLTPGSARFERAFGPLLYIHLSRRDKVGQAISLVKAEQSGLWHVAPDGSEIERLAPPAEPYYDFARLHREVLELEGFDAEWNTWFAEQGIEPHRIVYEDLSADPAGELARLCVALGIEAPDAVDVKPAVAKLADATSREWAQRYRREAASAG</sequence>
<feature type="domain" description="Sulphotransferase Stf0" evidence="1">
    <location>
        <begin position="4"/>
        <end position="246"/>
    </location>
</feature>
<dbReference type="GO" id="GO:0016740">
    <property type="term" value="F:transferase activity"/>
    <property type="evidence" value="ECO:0007669"/>
    <property type="project" value="UniProtKB-KW"/>
</dbReference>
<protein>
    <submittedName>
        <fullName evidence="2">LPS sulfotransferase NodH</fullName>
    </submittedName>
</protein>
<dbReference type="InterPro" id="IPR024628">
    <property type="entry name" value="Sulfotransferase_Stf0_dom"/>
</dbReference>
<evidence type="ECO:0000313" key="3">
    <source>
        <dbReference type="Proteomes" id="UP000193083"/>
    </source>
</evidence>
<dbReference type="Pfam" id="PF09037">
    <property type="entry name" value="Sulphotransf"/>
    <property type="match status" value="1"/>
</dbReference>
<dbReference type="OrthoDB" id="5562925at2"/>
<dbReference type="EMBL" id="FXBL01000004">
    <property type="protein sequence ID" value="SMH45408.1"/>
    <property type="molecule type" value="Genomic_DNA"/>
</dbReference>
<evidence type="ECO:0000313" key="2">
    <source>
        <dbReference type="EMBL" id="SMH45408.1"/>
    </source>
</evidence>